<protein>
    <recommendedName>
        <fullName evidence="5">Fimbrial assembly protein</fullName>
    </recommendedName>
</protein>
<keyword evidence="4" id="KW-1185">Reference proteome</keyword>
<accession>A0A842JB32</accession>
<evidence type="ECO:0008006" key="5">
    <source>
        <dbReference type="Google" id="ProtNLM"/>
    </source>
</evidence>
<dbReference type="EMBL" id="JACMSE010000001">
    <property type="protein sequence ID" value="MBC2888026.1"/>
    <property type="molecule type" value="Genomic_DNA"/>
</dbReference>
<feature type="compositionally biased region" description="Polar residues" evidence="1">
    <location>
        <begin position="1"/>
        <end position="10"/>
    </location>
</feature>
<sequence length="254" mass="25671">MVDLNQNISFGSFGRKKESDAAAPDPGAPSGAPGSGRRATRGGRGKVVYPTKTTINLVKQEAAQGNIAVQVGLFLVVIVLIGVFAKFAVVDPLASGLDSSAQVSAAQAQLNELVAANENYATLNETYARYVVTGLTDDELSLADRNALLDLIRSNLMSVGYLSSVKVVGNTVTATCLGVDLTEVSRLVERLESDSRVSHVTVSTAQGKDDAGTSATIEVTLKDALDTEAGAAAGGAGAAASGTAAGEGAGNGAA</sequence>
<feature type="transmembrane region" description="Helical" evidence="2">
    <location>
        <begin position="67"/>
        <end position="89"/>
    </location>
</feature>
<evidence type="ECO:0000256" key="2">
    <source>
        <dbReference type="SAM" id="Phobius"/>
    </source>
</evidence>
<keyword evidence="2" id="KW-1133">Transmembrane helix</keyword>
<keyword evidence="2" id="KW-0472">Membrane</keyword>
<proteinExistence type="predicted"/>
<dbReference type="AlphaFoldDB" id="A0A842JB32"/>
<dbReference type="RefSeq" id="WP_185904033.1">
    <property type="nucleotide sequence ID" value="NZ_JACMSE010000001.1"/>
</dbReference>
<comment type="caution">
    <text evidence="3">The sequence shown here is derived from an EMBL/GenBank/DDBJ whole genome shotgun (WGS) entry which is preliminary data.</text>
</comment>
<feature type="region of interest" description="Disordered" evidence="1">
    <location>
        <begin position="1"/>
        <end position="45"/>
    </location>
</feature>
<gene>
    <name evidence="3" type="ORF">H7313_01445</name>
</gene>
<evidence type="ECO:0000313" key="4">
    <source>
        <dbReference type="Proteomes" id="UP000587396"/>
    </source>
</evidence>
<evidence type="ECO:0000256" key="1">
    <source>
        <dbReference type="SAM" id="MobiDB-lite"/>
    </source>
</evidence>
<reference evidence="3 4" key="1">
    <citation type="submission" date="2020-08" db="EMBL/GenBank/DDBJ databases">
        <authorList>
            <person name="Liu C."/>
            <person name="Sun Q."/>
        </authorList>
    </citation>
    <scope>NUCLEOTIDE SEQUENCE [LARGE SCALE GENOMIC DNA]</scope>
    <source>
        <strain evidence="3 4">N22</strain>
    </source>
</reference>
<name>A0A842JB32_9ACTN</name>
<evidence type="ECO:0000313" key="3">
    <source>
        <dbReference type="EMBL" id="MBC2888026.1"/>
    </source>
</evidence>
<feature type="compositionally biased region" description="Low complexity" evidence="1">
    <location>
        <begin position="21"/>
        <end position="37"/>
    </location>
</feature>
<dbReference type="Proteomes" id="UP000587396">
    <property type="component" value="Unassembled WGS sequence"/>
</dbReference>
<organism evidence="3 4">
    <name type="scientific">Gordonibacter massiliensis</name>
    <name type="common">ex Traore et al. 2017</name>
    <dbReference type="NCBI Taxonomy" id="1841863"/>
    <lineage>
        <taxon>Bacteria</taxon>
        <taxon>Bacillati</taxon>
        <taxon>Actinomycetota</taxon>
        <taxon>Coriobacteriia</taxon>
        <taxon>Eggerthellales</taxon>
        <taxon>Eggerthellaceae</taxon>
        <taxon>Gordonibacter</taxon>
    </lineage>
</organism>
<keyword evidence="2" id="KW-0812">Transmembrane</keyword>